<comment type="caution">
    <text evidence="2">The sequence shown here is derived from an EMBL/GenBank/DDBJ whole genome shotgun (WGS) entry which is preliminary data.</text>
</comment>
<organism evidence="2 3">
    <name type="scientific">Marinicrinis lubricantis</name>
    <dbReference type="NCBI Taxonomy" id="2086470"/>
    <lineage>
        <taxon>Bacteria</taxon>
        <taxon>Bacillati</taxon>
        <taxon>Bacillota</taxon>
        <taxon>Bacilli</taxon>
        <taxon>Bacillales</taxon>
        <taxon>Paenibacillaceae</taxon>
    </lineage>
</organism>
<dbReference type="RefSeq" id="WP_379895896.1">
    <property type="nucleotide sequence ID" value="NZ_CBCSCT010000014.1"/>
</dbReference>
<evidence type="ECO:0000256" key="1">
    <source>
        <dbReference type="SAM" id="Phobius"/>
    </source>
</evidence>
<evidence type="ECO:0000313" key="2">
    <source>
        <dbReference type="EMBL" id="MFC5988424.1"/>
    </source>
</evidence>
<name>A0ABW1IUG3_9BACL</name>
<keyword evidence="1" id="KW-0472">Membrane</keyword>
<accession>A0ABW1IUG3</accession>
<dbReference type="Proteomes" id="UP001596250">
    <property type="component" value="Unassembled WGS sequence"/>
</dbReference>
<keyword evidence="1" id="KW-1133">Transmembrane helix</keyword>
<proteinExistence type="predicted"/>
<keyword evidence="1" id="KW-0812">Transmembrane</keyword>
<sequence>MKAARKIIRFIRSRSWLPATLAFLVIQLIFIVFEMTSWMPNFREGNVFERVAETSFFTESFTPYSKPELNLLTAFFTVTLIPSAIISALYATFSKKRSTS</sequence>
<feature type="transmembrane region" description="Helical" evidence="1">
    <location>
        <begin position="21"/>
        <end position="39"/>
    </location>
</feature>
<protein>
    <submittedName>
        <fullName evidence="2">YfzA family protein</fullName>
    </submittedName>
</protein>
<feature type="transmembrane region" description="Helical" evidence="1">
    <location>
        <begin position="71"/>
        <end position="93"/>
    </location>
</feature>
<dbReference type="EMBL" id="JBHSQV010000181">
    <property type="protein sequence ID" value="MFC5988424.1"/>
    <property type="molecule type" value="Genomic_DNA"/>
</dbReference>
<evidence type="ECO:0000313" key="3">
    <source>
        <dbReference type="Proteomes" id="UP001596250"/>
    </source>
</evidence>
<dbReference type="InterPro" id="IPR025627">
    <property type="entry name" value="YfzA"/>
</dbReference>
<gene>
    <name evidence="2" type="ORF">ACFPXP_18625</name>
</gene>
<reference evidence="3" key="1">
    <citation type="journal article" date="2019" name="Int. J. Syst. Evol. Microbiol.">
        <title>The Global Catalogue of Microorganisms (GCM) 10K type strain sequencing project: providing services to taxonomists for standard genome sequencing and annotation.</title>
        <authorList>
            <consortium name="The Broad Institute Genomics Platform"/>
            <consortium name="The Broad Institute Genome Sequencing Center for Infectious Disease"/>
            <person name="Wu L."/>
            <person name="Ma J."/>
        </authorList>
    </citation>
    <scope>NUCLEOTIDE SEQUENCE [LARGE SCALE GENOMIC DNA]</scope>
    <source>
        <strain evidence="3">CCM 8749</strain>
    </source>
</reference>
<keyword evidence="3" id="KW-1185">Reference proteome</keyword>
<dbReference type="Pfam" id="PF14118">
    <property type="entry name" value="YfzA"/>
    <property type="match status" value="1"/>
</dbReference>